<dbReference type="AlphaFoldDB" id="Q6H492"/>
<reference evidence="3" key="2">
    <citation type="journal article" date="2008" name="Nucleic Acids Res.">
        <title>The rice annotation project database (RAP-DB): 2008 update.</title>
        <authorList>
            <consortium name="The rice annotation project (RAP)"/>
        </authorList>
    </citation>
    <scope>GENOME REANNOTATION</scope>
    <source>
        <strain evidence="3">cv. Nipponbare</strain>
    </source>
</reference>
<dbReference type="EMBL" id="AP005904">
    <property type="protein sequence ID" value="BAD26457.1"/>
    <property type="molecule type" value="Genomic_DNA"/>
</dbReference>
<proteinExistence type="predicted"/>
<gene>
    <name evidence="2" type="primary">B1040D06.28</name>
</gene>
<organism evidence="2 3">
    <name type="scientific">Oryza sativa subsp. japonica</name>
    <name type="common">Rice</name>
    <dbReference type="NCBI Taxonomy" id="39947"/>
    <lineage>
        <taxon>Eukaryota</taxon>
        <taxon>Viridiplantae</taxon>
        <taxon>Streptophyta</taxon>
        <taxon>Embryophyta</taxon>
        <taxon>Tracheophyta</taxon>
        <taxon>Spermatophyta</taxon>
        <taxon>Magnoliopsida</taxon>
        <taxon>Liliopsida</taxon>
        <taxon>Poales</taxon>
        <taxon>Poaceae</taxon>
        <taxon>BOP clade</taxon>
        <taxon>Oryzoideae</taxon>
        <taxon>Oryzeae</taxon>
        <taxon>Oryzinae</taxon>
        <taxon>Oryza</taxon>
        <taxon>Oryza sativa</taxon>
    </lineage>
</organism>
<sequence>MGINTSPPRRRGEKRINTQHNRHISHNIEAYIRQDTPPDIDFRDKHGWYPTVSPDTVRRDESAISDLAGHRFEEEGYPVVDYESDRQTARKKLVKCNPKPYDFDVLPDELDLNNGENSPSMQFQYPKRKPTSKTKKYCLLGYGRGSCDGERTKFDSDDNGKMANCPSFLDSP</sequence>
<dbReference type="GO" id="GO:0008233">
    <property type="term" value="F:peptidase activity"/>
    <property type="evidence" value="ECO:0007669"/>
    <property type="project" value="UniProtKB-KW"/>
</dbReference>
<name>Q6H492_ORYSJ</name>
<keyword evidence="2" id="KW-0378">Hydrolase</keyword>
<reference evidence="3" key="1">
    <citation type="journal article" date="2005" name="Nature">
        <title>The map-based sequence of the rice genome.</title>
        <authorList>
            <consortium name="International rice genome sequencing project (IRGSP)"/>
            <person name="Matsumoto T."/>
            <person name="Wu J."/>
            <person name="Kanamori H."/>
            <person name="Katayose Y."/>
            <person name="Fujisawa M."/>
            <person name="Namiki N."/>
            <person name="Mizuno H."/>
            <person name="Yamamoto K."/>
            <person name="Antonio B.A."/>
            <person name="Baba T."/>
            <person name="Sakata K."/>
            <person name="Nagamura Y."/>
            <person name="Aoki H."/>
            <person name="Arikawa K."/>
            <person name="Arita K."/>
            <person name="Bito T."/>
            <person name="Chiden Y."/>
            <person name="Fujitsuka N."/>
            <person name="Fukunaka R."/>
            <person name="Hamada M."/>
            <person name="Harada C."/>
            <person name="Hayashi A."/>
            <person name="Hijishita S."/>
            <person name="Honda M."/>
            <person name="Hosokawa S."/>
            <person name="Ichikawa Y."/>
            <person name="Idonuma A."/>
            <person name="Iijima M."/>
            <person name="Ikeda M."/>
            <person name="Ikeno M."/>
            <person name="Ito K."/>
            <person name="Ito S."/>
            <person name="Ito T."/>
            <person name="Ito Y."/>
            <person name="Ito Y."/>
            <person name="Iwabuchi A."/>
            <person name="Kamiya K."/>
            <person name="Karasawa W."/>
            <person name="Kurita K."/>
            <person name="Katagiri S."/>
            <person name="Kikuta A."/>
            <person name="Kobayashi H."/>
            <person name="Kobayashi N."/>
            <person name="Machita K."/>
            <person name="Maehara T."/>
            <person name="Masukawa M."/>
            <person name="Mizubayashi T."/>
            <person name="Mukai Y."/>
            <person name="Nagasaki H."/>
            <person name="Nagata Y."/>
            <person name="Naito S."/>
            <person name="Nakashima M."/>
            <person name="Nakama Y."/>
            <person name="Nakamichi Y."/>
            <person name="Nakamura M."/>
            <person name="Meguro A."/>
            <person name="Negishi M."/>
            <person name="Ohta I."/>
            <person name="Ohta T."/>
            <person name="Okamoto M."/>
            <person name="Ono N."/>
            <person name="Saji S."/>
            <person name="Sakaguchi M."/>
            <person name="Sakai K."/>
            <person name="Shibata M."/>
            <person name="Shimokawa T."/>
            <person name="Song J."/>
            <person name="Takazaki Y."/>
            <person name="Terasawa K."/>
            <person name="Tsugane M."/>
            <person name="Tsuji K."/>
            <person name="Ueda S."/>
            <person name="Waki K."/>
            <person name="Yamagata H."/>
            <person name="Yamamoto M."/>
            <person name="Yamamoto S."/>
            <person name="Yamane H."/>
            <person name="Yoshiki S."/>
            <person name="Yoshihara R."/>
            <person name="Yukawa K."/>
            <person name="Zhong H."/>
            <person name="Yano M."/>
            <person name="Yuan Q."/>
            <person name="Ouyang S."/>
            <person name="Liu J."/>
            <person name="Jones K.M."/>
            <person name="Gansberger K."/>
            <person name="Moffat K."/>
            <person name="Hill J."/>
            <person name="Bera J."/>
            <person name="Fadrosh D."/>
            <person name="Jin S."/>
            <person name="Johri S."/>
            <person name="Kim M."/>
            <person name="Overton L."/>
            <person name="Reardon M."/>
            <person name="Tsitrin T."/>
            <person name="Vuong H."/>
            <person name="Weaver B."/>
            <person name="Ciecko A."/>
            <person name="Tallon L."/>
            <person name="Jackson J."/>
            <person name="Pai G."/>
            <person name="Aken S.V."/>
            <person name="Utterback T."/>
            <person name="Reidmuller S."/>
            <person name="Feldblyum T."/>
            <person name="Hsiao J."/>
            <person name="Zismann V."/>
            <person name="Iobst S."/>
            <person name="de Vazeille A.R."/>
            <person name="Buell C.R."/>
            <person name="Ying K."/>
            <person name="Li Y."/>
            <person name="Lu T."/>
            <person name="Huang Y."/>
            <person name="Zhao Q."/>
            <person name="Feng Q."/>
            <person name="Zhang L."/>
            <person name="Zhu J."/>
            <person name="Weng Q."/>
            <person name="Mu J."/>
            <person name="Lu Y."/>
            <person name="Fan D."/>
            <person name="Liu Y."/>
            <person name="Guan J."/>
            <person name="Zhang Y."/>
            <person name="Yu S."/>
            <person name="Liu X."/>
            <person name="Zhang Y."/>
            <person name="Hong G."/>
            <person name="Han B."/>
            <person name="Choisne N."/>
            <person name="Demange N."/>
            <person name="Orjeda G."/>
            <person name="Samain S."/>
            <person name="Cattolico L."/>
            <person name="Pelletier E."/>
            <person name="Couloux A."/>
            <person name="Segurens B."/>
            <person name="Wincker P."/>
            <person name="D'Hont A."/>
            <person name="Scarpelli C."/>
            <person name="Weissenbach J."/>
            <person name="Salanoubat M."/>
            <person name="Quetier F."/>
            <person name="Yu Y."/>
            <person name="Kim H.R."/>
            <person name="Rambo T."/>
            <person name="Currie J."/>
            <person name="Collura K."/>
            <person name="Luo M."/>
            <person name="Yang T."/>
            <person name="Ammiraju J.S.S."/>
            <person name="Engler F."/>
            <person name="Soderlund C."/>
            <person name="Wing R.A."/>
            <person name="Palmer L.E."/>
            <person name="de la Bastide M."/>
            <person name="Spiegel L."/>
            <person name="Nascimento L."/>
            <person name="Zutavern T."/>
            <person name="O'Shaughnessy A."/>
            <person name="Dike S."/>
            <person name="Dedhia N."/>
            <person name="Preston R."/>
            <person name="Balija V."/>
            <person name="McCombie W.R."/>
            <person name="Chow T."/>
            <person name="Chen H."/>
            <person name="Chung M."/>
            <person name="Chen C."/>
            <person name="Shaw J."/>
            <person name="Wu H."/>
            <person name="Hsiao K."/>
            <person name="Chao Y."/>
            <person name="Chu M."/>
            <person name="Cheng C."/>
            <person name="Hour A."/>
            <person name="Lee P."/>
            <person name="Lin S."/>
            <person name="Lin Y."/>
            <person name="Liou J."/>
            <person name="Liu S."/>
            <person name="Hsing Y."/>
            <person name="Raghuvanshi S."/>
            <person name="Mohanty A."/>
            <person name="Bharti A.K."/>
            <person name="Gaur A."/>
            <person name="Gupta V."/>
            <person name="Kumar D."/>
            <person name="Ravi V."/>
            <person name="Vij S."/>
            <person name="Kapur A."/>
            <person name="Khurana P."/>
            <person name="Khurana P."/>
            <person name="Khurana J.P."/>
            <person name="Tyagi A.K."/>
            <person name="Gaikwad K."/>
            <person name="Singh A."/>
            <person name="Dalal V."/>
            <person name="Srivastava S."/>
            <person name="Dixit A."/>
            <person name="Pal A.K."/>
            <person name="Ghazi I.A."/>
            <person name="Yadav M."/>
            <person name="Pandit A."/>
            <person name="Bhargava A."/>
            <person name="Sureshbabu K."/>
            <person name="Batra K."/>
            <person name="Sharma T.R."/>
            <person name="Mohapatra T."/>
            <person name="Singh N.K."/>
            <person name="Messing J."/>
            <person name="Nelson A.B."/>
            <person name="Fuks G."/>
            <person name="Kavchok S."/>
            <person name="Keizer G."/>
            <person name="Linton E."/>
            <person name="Llaca V."/>
            <person name="Song R."/>
            <person name="Tanyolac B."/>
            <person name="Young S."/>
            <person name="Ho-Il K."/>
            <person name="Hahn J.H."/>
            <person name="Sangsakoo G."/>
            <person name="Vanavichit A."/>
            <person name="de Mattos Luiz.A.T."/>
            <person name="Zimmer P.D."/>
            <person name="Malone G."/>
            <person name="Dellagostin O."/>
            <person name="de Oliveira A.C."/>
            <person name="Bevan M."/>
            <person name="Bancroft I."/>
            <person name="Minx P."/>
            <person name="Cordum H."/>
            <person name="Wilson R."/>
            <person name="Cheng Z."/>
            <person name="Jin W."/>
            <person name="Jiang J."/>
            <person name="Leong S.A."/>
            <person name="Iwama H."/>
            <person name="Gojobori T."/>
            <person name="Itoh T."/>
            <person name="Niimura Y."/>
            <person name="Fujii Y."/>
            <person name="Habara T."/>
            <person name="Sakai H."/>
            <person name="Sato Y."/>
            <person name="Wilson G."/>
            <person name="Kumar K."/>
            <person name="McCouch S."/>
            <person name="Juretic N."/>
            <person name="Hoen D."/>
            <person name="Wright S."/>
            <person name="Bruskiewich R."/>
            <person name="Bureau T."/>
            <person name="Miyao A."/>
            <person name="Hirochika H."/>
            <person name="Nishikawa T."/>
            <person name="Kadowaki K."/>
            <person name="Sugiura M."/>
            <person name="Burr B."/>
            <person name="Sasaki T."/>
        </authorList>
    </citation>
    <scope>NUCLEOTIDE SEQUENCE [LARGE SCALE GENOMIC DNA]</scope>
    <source>
        <strain evidence="3">cv. Nipponbare</strain>
    </source>
</reference>
<feature type="region of interest" description="Disordered" evidence="1">
    <location>
        <begin position="150"/>
        <end position="172"/>
    </location>
</feature>
<keyword evidence="2" id="KW-0645">Protease</keyword>
<dbReference type="GO" id="GO:0006508">
    <property type="term" value="P:proteolysis"/>
    <property type="evidence" value="ECO:0007669"/>
    <property type="project" value="UniProtKB-KW"/>
</dbReference>
<accession>Q6H492</accession>
<evidence type="ECO:0000313" key="2">
    <source>
        <dbReference type="EMBL" id="BAD26457.1"/>
    </source>
</evidence>
<feature type="compositionally biased region" description="Basic and acidic residues" evidence="1">
    <location>
        <begin position="150"/>
        <end position="160"/>
    </location>
</feature>
<dbReference type="Proteomes" id="UP000000763">
    <property type="component" value="Chromosome 9"/>
</dbReference>
<evidence type="ECO:0000313" key="3">
    <source>
        <dbReference type="Proteomes" id="UP000000763"/>
    </source>
</evidence>
<evidence type="ECO:0000256" key="1">
    <source>
        <dbReference type="SAM" id="MobiDB-lite"/>
    </source>
</evidence>
<protein>
    <submittedName>
        <fullName evidence="2">Ulp1 protease-like protein</fullName>
    </submittedName>
</protein>